<dbReference type="Gene3D" id="3.40.50.300">
    <property type="entry name" value="P-loop containing nucleotide triphosphate hydrolases"/>
    <property type="match status" value="2"/>
</dbReference>
<dbReference type="InterPro" id="IPR014001">
    <property type="entry name" value="Helicase_ATP-bd"/>
</dbReference>
<evidence type="ECO:0000256" key="7">
    <source>
        <dbReference type="ARBA" id="ARBA00023204"/>
    </source>
</evidence>
<keyword evidence="1" id="KW-0547">Nucleotide-binding</keyword>
<evidence type="ECO:0000256" key="8">
    <source>
        <dbReference type="ARBA" id="ARBA00023235"/>
    </source>
</evidence>
<keyword evidence="6" id="KW-0238">DNA-binding</keyword>
<keyword evidence="2" id="KW-0227">DNA damage</keyword>
<organism evidence="12">
    <name type="scientific">Candidatus Methanophagaceae archaeon ANME-1 ERB6</name>
    <dbReference type="NCBI Taxonomy" id="2759912"/>
    <lineage>
        <taxon>Archaea</taxon>
        <taxon>Methanobacteriati</taxon>
        <taxon>Methanobacteriota</taxon>
        <taxon>Stenosarchaea group</taxon>
        <taxon>Methanomicrobia</taxon>
        <taxon>Candidatus Methanophagales</taxon>
        <taxon>Candidatus Methanophagaceae</taxon>
    </lineage>
</organism>
<dbReference type="GO" id="GO:0006281">
    <property type="term" value="P:DNA repair"/>
    <property type="evidence" value="ECO:0007669"/>
    <property type="project" value="UniProtKB-KW"/>
</dbReference>
<dbReference type="Pfam" id="PF00270">
    <property type="entry name" value="DEAD"/>
    <property type="match status" value="1"/>
</dbReference>
<evidence type="ECO:0000256" key="3">
    <source>
        <dbReference type="ARBA" id="ARBA00022801"/>
    </source>
</evidence>
<comment type="similarity">
    <text evidence="9">Belongs to the Lhr helicase family. Lhr-Core subfamily.</text>
</comment>
<dbReference type="Pfam" id="PF00271">
    <property type="entry name" value="Helicase_C"/>
    <property type="match status" value="1"/>
</dbReference>
<dbReference type="InterPro" id="IPR052511">
    <property type="entry name" value="ATP-dep_Helicase"/>
</dbReference>
<name>A0A7G9YXW4_9EURY</name>
<keyword evidence="7" id="KW-0234">DNA repair</keyword>
<sequence length="970" mass="109387">MNAFSLLNVEIQNVLEKTEKFSARAPTKPQELGIPLILEGEDVLLIAPTGSGKTEAVVLPVFQKILEAKEKGKNSEKKGFYALYITPLRALNRDMLSRLEQWGVQLGITIEVRHGDTSTYARRRQALNPPDMLITTPETIQAIIPGKRLRENLKSLRYVIIDEVHELANSKRGTQLAVALERMAELAGDFQRICLSATVGNPEEVAKFFAGCGREKMQVVNTDTASTKAIEIEVLNPKKTKRDEKKAKELGVDPEVIAHVRTLQAAVKKCKSSLIFVNTRRAAEMLASIINKFEPGLIGVHHGSLSKEIRIEAEDKFKQGAIKGLICTSSMELGIDIGSIELVIQYTSPREVTRLVQRVGRASHFVQKISAGKVIALTPDDIAESLVIARRAMNGEIEDIKLKEGSLDVLANQICGVLLDFGAVSTDKLHSWIKMAYPFRNVSFDSMMRVIEQLEEERLVRIDGGDIRRSKSTRTYYYENLSMIPDERKYKVYDIVSGKLICLLDERFMLNFAAPGALFVAKGETWRIVDLDVETEKEKINVEPGVKREGEIPKWEGEEIPVPFAVAQEVGELRNKIASFIASDSAVGKIADLETDLKREYGVRVNSSCLGTLIDIIKEQIKEKCPVPTAKEVVVETAKDEKEMVINACFGHRVNETFGRLVVALLGARLGTDISMEIDPYRIKLKSGRRIKKDALQRTLNSIEPEFVQPILEKTLKNSFLLKWELLNVAKRFGALRKDFDRKRISADTLVKLFSGTPIYEETVNDIFADKLDVERTKEVLRGLKSGEIKLCFSSQGLSPIGASGYLSWRDVLASERNESLIIGALRNRIMNDRVILFCVYCKRWESQRRVKTVIESGTESLVCPFCNSRLIAALKPWEKEEIKVVRRTGSAVEKENKERVKRVYRNANLVLSHGVLAVIALAARGIGPEVASRIIRRSKDIEGEYEYDFYRNILEEERRYMRTKRFWEL</sequence>
<dbReference type="EMBL" id="MT631523">
    <property type="protein sequence ID" value="QNO52848.1"/>
    <property type="molecule type" value="Genomic_DNA"/>
</dbReference>
<dbReference type="InterPro" id="IPR045628">
    <property type="entry name" value="Lhr_WH_dom"/>
</dbReference>
<dbReference type="InterPro" id="IPR017170">
    <property type="entry name" value="Lhr-like"/>
</dbReference>
<evidence type="ECO:0000256" key="4">
    <source>
        <dbReference type="ARBA" id="ARBA00022806"/>
    </source>
</evidence>
<evidence type="ECO:0000313" key="12">
    <source>
        <dbReference type="EMBL" id="QNO52848.1"/>
    </source>
</evidence>
<gene>
    <name evidence="12" type="primary">dbpA</name>
    <name evidence="12" type="ORF">EIAEIAFH_00002</name>
</gene>
<dbReference type="Pfam" id="PF08494">
    <property type="entry name" value="DEAD_assoc"/>
    <property type="match status" value="1"/>
</dbReference>
<dbReference type="GO" id="GO:0003677">
    <property type="term" value="F:DNA binding"/>
    <property type="evidence" value="ECO:0007669"/>
    <property type="project" value="UniProtKB-KW"/>
</dbReference>
<dbReference type="InterPro" id="IPR011545">
    <property type="entry name" value="DEAD/DEAH_box_helicase_dom"/>
</dbReference>
<feature type="domain" description="Helicase ATP-binding" evidence="10">
    <location>
        <begin position="34"/>
        <end position="217"/>
    </location>
</feature>
<dbReference type="EC" id="3.6.4.13" evidence="12"/>
<dbReference type="InterPro" id="IPR027417">
    <property type="entry name" value="P-loop_NTPase"/>
</dbReference>
<dbReference type="AlphaFoldDB" id="A0A7G9YXW4"/>
<evidence type="ECO:0000256" key="9">
    <source>
        <dbReference type="ARBA" id="ARBA00093467"/>
    </source>
</evidence>
<feature type="domain" description="Helicase C-terminal" evidence="11">
    <location>
        <begin position="262"/>
        <end position="408"/>
    </location>
</feature>
<accession>A0A7G9YXW4</accession>
<evidence type="ECO:0000259" key="10">
    <source>
        <dbReference type="PROSITE" id="PS51192"/>
    </source>
</evidence>
<dbReference type="CDD" id="cd17922">
    <property type="entry name" value="DEXHc_LHR-like"/>
    <property type="match status" value="1"/>
</dbReference>
<dbReference type="PROSITE" id="PS51192">
    <property type="entry name" value="HELICASE_ATP_BIND_1"/>
    <property type="match status" value="1"/>
</dbReference>
<dbReference type="PIRSF" id="PIRSF037307">
    <property type="entry name" value="Lhr-like_helic_prd"/>
    <property type="match status" value="1"/>
</dbReference>
<keyword evidence="5" id="KW-0067">ATP-binding</keyword>
<evidence type="ECO:0000256" key="1">
    <source>
        <dbReference type="ARBA" id="ARBA00022741"/>
    </source>
</evidence>
<evidence type="ECO:0000259" key="11">
    <source>
        <dbReference type="PROSITE" id="PS51194"/>
    </source>
</evidence>
<keyword evidence="8" id="KW-0413">Isomerase</keyword>
<dbReference type="GO" id="GO:0016887">
    <property type="term" value="F:ATP hydrolysis activity"/>
    <property type="evidence" value="ECO:0007669"/>
    <property type="project" value="TreeGrafter"/>
</dbReference>
<dbReference type="PROSITE" id="PS51194">
    <property type="entry name" value="HELICASE_CTER"/>
    <property type="match status" value="1"/>
</dbReference>
<dbReference type="GO" id="GO:0140097">
    <property type="term" value="F:catalytic activity, acting on DNA"/>
    <property type="evidence" value="ECO:0007669"/>
    <property type="project" value="UniProtKB-ARBA"/>
</dbReference>
<dbReference type="PANTHER" id="PTHR47962">
    <property type="entry name" value="ATP-DEPENDENT HELICASE LHR-RELATED-RELATED"/>
    <property type="match status" value="1"/>
</dbReference>
<dbReference type="InterPro" id="IPR013701">
    <property type="entry name" value="Lhr-like_DEAD/DEAH_assoc"/>
</dbReference>
<evidence type="ECO:0000256" key="2">
    <source>
        <dbReference type="ARBA" id="ARBA00022763"/>
    </source>
</evidence>
<dbReference type="InterPro" id="IPR001650">
    <property type="entry name" value="Helicase_C-like"/>
</dbReference>
<proteinExistence type="inferred from homology"/>
<dbReference type="GO" id="GO:0003724">
    <property type="term" value="F:RNA helicase activity"/>
    <property type="evidence" value="ECO:0007669"/>
    <property type="project" value="UniProtKB-EC"/>
</dbReference>
<dbReference type="SUPFAM" id="SSF52540">
    <property type="entry name" value="P-loop containing nucleoside triphosphate hydrolases"/>
    <property type="match status" value="1"/>
</dbReference>
<keyword evidence="4 12" id="KW-0347">Helicase</keyword>
<dbReference type="SMART" id="SM00487">
    <property type="entry name" value="DEXDc"/>
    <property type="match status" value="1"/>
</dbReference>
<evidence type="ECO:0000256" key="6">
    <source>
        <dbReference type="ARBA" id="ARBA00023125"/>
    </source>
</evidence>
<dbReference type="Pfam" id="PF19306">
    <property type="entry name" value="WHD_Lhr"/>
    <property type="match status" value="1"/>
</dbReference>
<evidence type="ECO:0000256" key="5">
    <source>
        <dbReference type="ARBA" id="ARBA00022840"/>
    </source>
</evidence>
<dbReference type="GO" id="GO:0005524">
    <property type="term" value="F:ATP binding"/>
    <property type="evidence" value="ECO:0007669"/>
    <property type="project" value="UniProtKB-KW"/>
</dbReference>
<protein>
    <submittedName>
        <fullName evidence="12">ATP-dependent RNA helicase DbpA</fullName>
        <ecNumber evidence="12">3.6.4.13</ecNumber>
    </submittedName>
</protein>
<dbReference type="PANTHER" id="PTHR47962:SF5">
    <property type="entry name" value="ATP-DEPENDENT HELICASE LHR-RELATED"/>
    <property type="match status" value="1"/>
</dbReference>
<reference evidence="12" key="1">
    <citation type="submission" date="2020-06" db="EMBL/GenBank/DDBJ databases">
        <title>Unique genomic features of the anaerobic methanotrophic archaea.</title>
        <authorList>
            <person name="Chadwick G.L."/>
            <person name="Skennerton C.T."/>
            <person name="Laso-Perez R."/>
            <person name="Leu A.O."/>
            <person name="Speth D.R."/>
            <person name="Yu H."/>
            <person name="Morgan-Lang C."/>
            <person name="Hatzenpichler R."/>
            <person name="Goudeau D."/>
            <person name="Malmstrom R."/>
            <person name="Brazelton W.J."/>
            <person name="Woyke T."/>
            <person name="Hallam S.J."/>
            <person name="Tyson G.W."/>
            <person name="Wegener G."/>
            <person name="Boetius A."/>
            <person name="Orphan V."/>
        </authorList>
    </citation>
    <scope>NUCLEOTIDE SEQUENCE</scope>
</reference>
<keyword evidence="3 12" id="KW-0378">Hydrolase</keyword>
<dbReference type="SMART" id="SM00490">
    <property type="entry name" value="HELICc"/>
    <property type="match status" value="1"/>
</dbReference>